<sequence>MREWTGADAARFLRAPGADDDKRSRGVVALRTGSARYPGAAVLGVEGAWRIGCGFVRYAGPAIDIVLARRPETVIGADAGAHVDAWVIGSGTDGGSRVGGAGRGVPAVTDAVPLPGAPRADAGPSAVSARGYDEERALRGILAGEAPVVVDAGALDLVREGTAPMVITPHAGEFARLRERLELQNDARGDAAGRAAQAAEVASLLSCTVLLKGARTLVCAPDGEAIVIANAPGWLATAGSGDVLGGALGALLAANPDAAPAEVAASAAWLHGRAATIAAGAEGGAVGHPIVALEVAEALPFAVAELLA</sequence>
<dbReference type="PROSITE" id="PS51383">
    <property type="entry name" value="YJEF_C_3"/>
    <property type="match status" value="1"/>
</dbReference>
<dbReference type="RefSeq" id="WP_116241344.1">
    <property type="nucleotide sequence ID" value="NZ_QUAB01000033.1"/>
</dbReference>
<evidence type="ECO:0000259" key="7">
    <source>
        <dbReference type="PROSITE" id="PS51383"/>
    </source>
</evidence>
<dbReference type="HAMAP" id="MF_01965">
    <property type="entry name" value="NADHX_dehydratase"/>
    <property type="match status" value="1"/>
</dbReference>
<dbReference type="PANTHER" id="PTHR12592:SF0">
    <property type="entry name" value="ATP-DEPENDENT (S)-NAD(P)H-HYDRATE DEHYDRATASE"/>
    <property type="match status" value="1"/>
</dbReference>
<dbReference type="GO" id="GO:0052856">
    <property type="term" value="F:NAD(P)HX epimerase activity"/>
    <property type="evidence" value="ECO:0007669"/>
    <property type="project" value="TreeGrafter"/>
</dbReference>
<dbReference type="OrthoDB" id="9806925at2"/>
<dbReference type="Proteomes" id="UP000262172">
    <property type="component" value="Unassembled WGS sequence"/>
</dbReference>
<comment type="catalytic activity">
    <reaction evidence="6">
        <text>(6S)-NADHX + ADP = AMP + phosphate + NADH + H(+)</text>
        <dbReference type="Rhea" id="RHEA:32223"/>
        <dbReference type="ChEBI" id="CHEBI:15378"/>
        <dbReference type="ChEBI" id="CHEBI:43474"/>
        <dbReference type="ChEBI" id="CHEBI:57945"/>
        <dbReference type="ChEBI" id="CHEBI:64074"/>
        <dbReference type="ChEBI" id="CHEBI:456215"/>
        <dbReference type="ChEBI" id="CHEBI:456216"/>
        <dbReference type="EC" id="4.2.1.136"/>
    </reaction>
</comment>
<dbReference type="EC" id="4.2.1.136" evidence="6"/>
<dbReference type="GO" id="GO:0110051">
    <property type="term" value="P:metabolite repair"/>
    <property type="evidence" value="ECO:0007669"/>
    <property type="project" value="TreeGrafter"/>
</dbReference>
<proteinExistence type="inferred from homology"/>
<evidence type="ECO:0000256" key="2">
    <source>
        <dbReference type="ARBA" id="ARBA00022840"/>
    </source>
</evidence>
<keyword evidence="3 6" id="KW-0521">NADP</keyword>
<feature type="binding site" evidence="6">
    <location>
        <position position="40"/>
    </location>
    <ligand>
        <name>(6S)-NADPHX</name>
        <dbReference type="ChEBI" id="CHEBI:64076"/>
    </ligand>
</feature>
<comment type="similarity">
    <text evidence="6">Belongs to the NnrD/CARKD family.</text>
</comment>
<dbReference type="InterPro" id="IPR029056">
    <property type="entry name" value="Ribokinase-like"/>
</dbReference>
<comment type="cofactor">
    <cofactor evidence="6">
        <name>Mg(2+)</name>
        <dbReference type="ChEBI" id="CHEBI:18420"/>
    </cofactor>
</comment>
<evidence type="ECO:0000313" key="8">
    <source>
        <dbReference type="EMBL" id="REJ06567.1"/>
    </source>
</evidence>
<protein>
    <recommendedName>
        <fullName evidence="6">ADP-dependent (S)-NAD(P)H-hydrate dehydratase</fullName>
        <ecNumber evidence="6">4.2.1.136</ecNumber>
    </recommendedName>
    <alternativeName>
        <fullName evidence="6">ADP-dependent NAD(P)HX dehydratase</fullName>
    </alternativeName>
</protein>
<keyword evidence="1 6" id="KW-0547">Nucleotide-binding</keyword>
<feature type="binding site" evidence="6">
    <location>
        <position position="242"/>
    </location>
    <ligand>
        <name>(6S)-NADPHX</name>
        <dbReference type="ChEBI" id="CHEBI:64076"/>
    </ligand>
</feature>
<evidence type="ECO:0000256" key="4">
    <source>
        <dbReference type="ARBA" id="ARBA00023027"/>
    </source>
</evidence>
<dbReference type="Pfam" id="PF01256">
    <property type="entry name" value="Carb_kinase"/>
    <property type="match status" value="1"/>
</dbReference>
<dbReference type="EMBL" id="QUAB01000033">
    <property type="protein sequence ID" value="REJ06567.1"/>
    <property type="molecule type" value="Genomic_DNA"/>
</dbReference>
<reference evidence="8 9" key="1">
    <citation type="submission" date="2018-08" db="EMBL/GenBank/DDBJ databases">
        <title>Isolation, diversity and antifungal activity of Actinobacteria from cow dung.</title>
        <authorList>
            <person name="Ling L."/>
        </authorList>
    </citation>
    <scope>NUCLEOTIDE SEQUENCE [LARGE SCALE GENOMIC DNA]</scope>
    <source>
        <strain evidence="8 9">NEAU-LLE</strain>
    </source>
</reference>
<keyword evidence="2 6" id="KW-0067">ATP-binding</keyword>
<dbReference type="GO" id="GO:0046496">
    <property type="term" value="P:nicotinamide nucleotide metabolic process"/>
    <property type="evidence" value="ECO:0007669"/>
    <property type="project" value="UniProtKB-UniRule"/>
</dbReference>
<dbReference type="GO" id="GO:0005524">
    <property type="term" value="F:ATP binding"/>
    <property type="evidence" value="ECO:0007669"/>
    <property type="project" value="UniProtKB-KW"/>
</dbReference>
<feature type="binding site" evidence="6">
    <location>
        <position position="170"/>
    </location>
    <ligand>
        <name>(6S)-NADPHX</name>
        <dbReference type="ChEBI" id="CHEBI:64076"/>
    </ligand>
</feature>
<feature type="binding site" evidence="6">
    <location>
        <begin position="212"/>
        <end position="216"/>
    </location>
    <ligand>
        <name>AMP</name>
        <dbReference type="ChEBI" id="CHEBI:456215"/>
    </ligand>
</feature>
<name>A0A371NWG8_9MICO</name>
<comment type="catalytic activity">
    <reaction evidence="6">
        <text>(6S)-NADPHX + ADP = AMP + phosphate + NADPH + H(+)</text>
        <dbReference type="Rhea" id="RHEA:32235"/>
        <dbReference type="ChEBI" id="CHEBI:15378"/>
        <dbReference type="ChEBI" id="CHEBI:43474"/>
        <dbReference type="ChEBI" id="CHEBI:57783"/>
        <dbReference type="ChEBI" id="CHEBI:64076"/>
        <dbReference type="ChEBI" id="CHEBI:456215"/>
        <dbReference type="ChEBI" id="CHEBI:456216"/>
        <dbReference type="EC" id="4.2.1.136"/>
    </reaction>
</comment>
<evidence type="ECO:0000256" key="6">
    <source>
        <dbReference type="HAMAP-Rule" id="MF_01965"/>
    </source>
</evidence>
<dbReference type="AlphaFoldDB" id="A0A371NWG8"/>
<dbReference type="SUPFAM" id="SSF53613">
    <property type="entry name" value="Ribokinase-like"/>
    <property type="match status" value="1"/>
</dbReference>
<keyword evidence="9" id="KW-1185">Reference proteome</keyword>
<dbReference type="PANTHER" id="PTHR12592">
    <property type="entry name" value="ATP-DEPENDENT (S)-NAD(P)H-HYDRATE DEHYDRATASE FAMILY MEMBER"/>
    <property type="match status" value="1"/>
</dbReference>
<keyword evidence="4 6" id="KW-0520">NAD</keyword>
<dbReference type="Gene3D" id="3.40.1190.20">
    <property type="match status" value="1"/>
</dbReference>
<evidence type="ECO:0000256" key="5">
    <source>
        <dbReference type="ARBA" id="ARBA00023239"/>
    </source>
</evidence>
<feature type="domain" description="YjeF C-terminal" evidence="7">
    <location>
        <begin position="5"/>
        <end position="306"/>
    </location>
</feature>
<accession>A0A371NWG8</accession>
<feature type="binding site" evidence="6">
    <location>
        <position position="91"/>
    </location>
    <ligand>
        <name>(6S)-NADPHX</name>
        <dbReference type="ChEBI" id="CHEBI:64076"/>
    </ligand>
</feature>
<dbReference type="InterPro" id="IPR000631">
    <property type="entry name" value="CARKD"/>
</dbReference>
<feature type="binding site" evidence="6">
    <location>
        <position position="241"/>
    </location>
    <ligand>
        <name>AMP</name>
        <dbReference type="ChEBI" id="CHEBI:456215"/>
    </ligand>
</feature>
<evidence type="ECO:0000313" key="9">
    <source>
        <dbReference type="Proteomes" id="UP000262172"/>
    </source>
</evidence>
<evidence type="ECO:0000256" key="3">
    <source>
        <dbReference type="ARBA" id="ARBA00022857"/>
    </source>
</evidence>
<evidence type="ECO:0000256" key="1">
    <source>
        <dbReference type="ARBA" id="ARBA00022741"/>
    </source>
</evidence>
<gene>
    <name evidence="6" type="primary">nnrD</name>
    <name evidence="8" type="ORF">DY023_05540</name>
</gene>
<comment type="caution">
    <text evidence="8">The sequence shown here is derived from an EMBL/GenBank/DDBJ whole genome shotgun (WGS) entry which is preliminary data.</text>
</comment>
<keyword evidence="5 6" id="KW-0456">Lyase</keyword>
<dbReference type="CDD" id="cd01171">
    <property type="entry name" value="YXKO-related"/>
    <property type="match status" value="1"/>
</dbReference>
<comment type="function">
    <text evidence="6">Catalyzes the dehydration of the S-form of NAD(P)HX at the expense of ADP, which is converted to AMP. Together with NAD(P)HX epimerase, which catalyzes the epimerization of the S- and R-forms, the enzyme allows the repair of both epimers of NAD(P)HX, a damaged form of NAD(P)H that is a result of enzymatic or heat-dependent hydration.</text>
</comment>
<organism evidence="8 9">
    <name type="scientific">Microbacterium bovistercoris</name>
    <dbReference type="NCBI Taxonomy" id="2293570"/>
    <lineage>
        <taxon>Bacteria</taxon>
        <taxon>Bacillati</taxon>
        <taxon>Actinomycetota</taxon>
        <taxon>Actinomycetes</taxon>
        <taxon>Micrococcales</taxon>
        <taxon>Microbacteriaceae</taxon>
        <taxon>Microbacterium</taxon>
    </lineage>
</organism>
<comment type="subunit">
    <text evidence="6">Homotetramer.</text>
</comment>
<dbReference type="GO" id="GO:0052855">
    <property type="term" value="F:ADP-dependent NAD(P)H-hydrate dehydratase activity"/>
    <property type="evidence" value="ECO:0007669"/>
    <property type="project" value="UniProtKB-UniRule"/>
</dbReference>